<dbReference type="Proteomes" id="UP001642540">
    <property type="component" value="Unassembled WGS sequence"/>
</dbReference>
<proteinExistence type="predicted"/>
<keyword evidence="2" id="KW-1185">Reference proteome</keyword>
<gene>
    <name evidence="1" type="ORF">ODALV1_LOCUS2166</name>
</gene>
<sequence length="91" mass="10641">MAVDYPLVLYDVQYHEQDISWIYPETPLRFVLSDLQTIWTEHSVKATMISEMMKDLEPHADFVPTDHVNSLLMGTKRKAYQKLKERPVCGT</sequence>
<organism evidence="1 2">
    <name type="scientific">Orchesella dallaii</name>
    <dbReference type="NCBI Taxonomy" id="48710"/>
    <lineage>
        <taxon>Eukaryota</taxon>
        <taxon>Metazoa</taxon>
        <taxon>Ecdysozoa</taxon>
        <taxon>Arthropoda</taxon>
        <taxon>Hexapoda</taxon>
        <taxon>Collembola</taxon>
        <taxon>Entomobryomorpha</taxon>
        <taxon>Entomobryoidea</taxon>
        <taxon>Orchesellidae</taxon>
        <taxon>Orchesellinae</taxon>
        <taxon>Orchesella</taxon>
    </lineage>
</organism>
<protein>
    <submittedName>
        <fullName evidence="1">Uncharacterized protein</fullName>
    </submittedName>
</protein>
<name>A0ABP1PQX3_9HEXA</name>
<evidence type="ECO:0000313" key="2">
    <source>
        <dbReference type="Proteomes" id="UP001642540"/>
    </source>
</evidence>
<evidence type="ECO:0000313" key="1">
    <source>
        <dbReference type="EMBL" id="CAL8072431.1"/>
    </source>
</evidence>
<dbReference type="EMBL" id="CAXLJM020000007">
    <property type="protein sequence ID" value="CAL8072431.1"/>
    <property type="molecule type" value="Genomic_DNA"/>
</dbReference>
<comment type="caution">
    <text evidence="1">The sequence shown here is derived from an EMBL/GenBank/DDBJ whole genome shotgun (WGS) entry which is preliminary data.</text>
</comment>
<accession>A0ABP1PQX3</accession>
<reference evidence="1 2" key="1">
    <citation type="submission" date="2024-08" db="EMBL/GenBank/DDBJ databases">
        <authorList>
            <person name="Cucini C."/>
            <person name="Frati F."/>
        </authorList>
    </citation>
    <scope>NUCLEOTIDE SEQUENCE [LARGE SCALE GENOMIC DNA]</scope>
</reference>